<keyword evidence="2" id="KW-1185">Reference proteome</keyword>
<dbReference type="Proteomes" id="UP000005551">
    <property type="component" value="Unassembled WGS sequence"/>
</dbReference>
<accession>I5C9H6</accession>
<evidence type="ECO:0000313" key="1">
    <source>
        <dbReference type="EMBL" id="EIM78478.1"/>
    </source>
</evidence>
<dbReference type="EMBL" id="AJYA01000005">
    <property type="protein sequence ID" value="EIM78478.1"/>
    <property type="molecule type" value="Genomic_DNA"/>
</dbReference>
<comment type="caution">
    <text evidence="1">The sequence shown here is derived from an EMBL/GenBank/DDBJ whole genome shotgun (WGS) entry which is preliminary data.</text>
</comment>
<protein>
    <submittedName>
        <fullName evidence="1">Uncharacterized protein</fullName>
    </submittedName>
</protein>
<proteinExistence type="predicted"/>
<dbReference type="STRING" id="1189621.A3SI_02938"/>
<evidence type="ECO:0000313" key="2">
    <source>
        <dbReference type="Proteomes" id="UP000005551"/>
    </source>
</evidence>
<organism evidence="1 2">
    <name type="scientific">Nitritalea halalkaliphila LW7</name>
    <dbReference type="NCBI Taxonomy" id="1189621"/>
    <lineage>
        <taxon>Bacteria</taxon>
        <taxon>Pseudomonadati</taxon>
        <taxon>Bacteroidota</taxon>
        <taxon>Cytophagia</taxon>
        <taxon>Cytophagales</taxon>
        <taxon>Cyclobacteriaceae</taxon>
        <taxon>Nitritalea</taxon>
    </lineage>
</organism>
<sequence>MGGLLGLLGNVLFAGVELDFTVFSPDNTQSFLGGTGNNLGGNVNRMRVVVNGNNQFHLAVAPNFNYNRIRSRLDINTGLLSGLLDCPSVDLNIFEAFRFTGLGLSTIANFTSFDGGGLTVIGSTRVNNIHQAIDNNLSTFSSFPRDLLGLGLGQFIEQSFEWGLPAAENDLLRITFSNSGGLLNLQLLNSLELVTYFNGAETSRNSIGNLLSVRLLNLGGNLGLVAANLGVPFDRVAVRASSLLNLGLLDGDLRIHDVRLDRAFIWTGNLSTDWFTDGNWSTGIVPFSNSRIIIPQRPNQPTIPADSTFTLSSIGELIMGTPENPNAILTVEGGLVLEGNQIAVTQDADSFIRIAPGANYQNLSTENPRLEVQQRIQGTAAGGWSVCRSQVPAMQLLPIIW</sequence>
<dbReference type="AlphaFoldDB" id="I5C9H6"/>
<gene>
    <name evidence="1" type="ORF">A3SI_02938</name>
</gene>
<reference evidence="1 2" key="1">
    <citation type="submission" date="2012-05" db="EMBL/GenBank/DDBJ databases">
        <title>Genome sequence of Nitritalea halalkaliphila LW7.</title>
        <authorList>
            <person name="Jangir P.K."/>
            <person name="Singh A."/>
            <person name="Shivaji S."/>
            <person name="Sharma R."/>
        </authorList>
    </citation>
    <scope>NUCLEOTIDE SEQUENCE [LARGE SCALE GENOMIC DNA]</scope>
    <source>
        <strain evidence="1 2">LW7</strain>
    </source>
</reference>
<name>I5C9H6_9BACT</name>